<comment type="similarity">
    <text evidence="1">Belongs to the peptidase C48 family.</text>
</comment>
<evidence type="ECO:0000256" key="3">
    <source>
        <dbReference type="ARBA" id="ARBA00022801"/>
    </source>
</evidence>
<dbReference type="InterPro" id="IPR003653">
    <property type="entry name" value="Peptidase_C48_C"/>
</dbReference>
<feature type="compositionally biased region" description="Low complexity" evidence="4">
    <location>
        <begin position="8"/>
        <end position="18"/>
    </location>
</feature>
<accession>A0A2G2XMK5</accession>
<keyword evidence="7" id="KW-1185">Reference proteome</keyword>
<evidence type="ECO:0000256" key="2">
    <source>
        <dbReference type="ARBA" id="ARBA00022670"/>
    </source>
</evidence>
<dbReference type="EMBL" id="MLFT02000001">
    <property type="protein sequence ID" value="PHT58725.1"/>
    <property type="molecule type" value="Genomic_DNA"/>
</dbReference>
<dbReference type="AlphaFoldDB" id="A0A2G2XMK5"/>
<dbReference type="PANTHER" id="PTHR33022:SF26">
    <property type="entry name" value="UBIQUITIN-LIKE PROTEASE FAMILY PROFILE DOMAIN-CONTAINING PROTEIN"/>
    <property type="match status" value="1"/>
</dbReference>
<reference evidence="6 7" key="1">
    <citation type="journal article" date="2017" name="Genome Biol.">
        <title>New reference genome sequences of hot pepper reveal the massive evolution of plant disease-resistance genes by retroduplication.</title>
        <authorList>
            <person name="Kim S."/>
            <person name="Park J."/>
            <person name="Yeom S.I."/>
            <person name="Kim Y.M."/>
            <person name="Seo E."/>
            <person name="Kim K.T."/>
            <person name="Kim M.S."/>
            <person name="Lee J.M."/>
            <person name="Cheong K."/>
            <person name="Shin H.S."/>
            <person name="Kim S.B."/>
            <person name="Han K."/>
            <person name="Lee J."/>
            <person name="Park M."/>
            <person name="Lee H.A."/>
            <person name="Lee H.Y."/>
            <person name="Lee Y."/>
            <person name="Oh S."/>
            <person name="Lee J.H."/>
            <person name="Choi E."/>
            <person name="Choi E."/>
            <person name="Lee S.E."/>
            <person name="Jeon J."/>
            <person name="Kim H."/>
            <person name="Choi G."/>
            <person name="Song H."/>
            <person name="Lee J."/>
            <person name="Lee S.C."/>
            <person name="Kwon J.K."/>
            <person name="Lee H.Y."/>
            <person name="Koo N."/>
            <person name="Hong Y."/>
            <person name="Kim R.W."/>
            <person name="Kang W.H."/>
            <person name="Huh J.H."/>
            <person name="Kang B.C."/>
            <person name="Yang T.J."/>
            <person name="Lee Y.H."/>
            <person name="Bennetzen J.L."/>
            <person name="Choi D."/>
        </authorList>
    </citation>
    <scope>NUCLEOTIDE SEQUENCE [LARGE SCALE GENOMIC DNA]</scope>
    <source>
        <strain evidence="7">cv. PBC81</strain>
    </source>
</reference>
<feature type="domain" description="Ubiquitin-like protease family profile" evidence="5">
    <location>
        <begin position="45"/>
        <end position="106"/>
    </location>
</feature>
<evidence type="ECO:0000313" key="6">
    <source>
        <dbReference type="EMBL" id="PHT58725.1"/>
    </source>
</evidence>
<reference evidence="7" key="2">
    <citation type="journal article" date="2017" name="J. Anim. Genet.">
        <title>Multiple reference genome sequences of hot pepper reveal the massive evolution of plant disease resistance genes by retroduplication.</title>
        <authorList>
            <person name="Kim S."/>
            <person name="Park J."/>
            <person name="Yeom S.-I."/>
            <person name="Kim Y.-M."/>
            <person name="Seo E."/>
            <person name="Kim K.-T."/>
            <person name="Kim M.-S."/>
            <person name="Lee J.M."/>
            <person name="Cheong K."/>
            <person name="Shin H.-S."/>
            <person name="Kim S.-B."/>
            <person name="Han K."/>
            <person name="Lee J."/>
            <person name="Park M."/>
            <person name="Lee H.-A."/>
            <person name="Lee H.-Y."/>
            <person name="Lee Y."/>
            <person name="Oh S."/>
            <person name="Lee J.H."/>
            <person name="Choi E."/>
            <person name="Choi E."/>
            <person name="Lee S.E."/>
            <person name="Jeon J."/>
            <person name="Kim H."/>
            <person name="Choi G."/>
            <person name="Song H."/>
            <person name="Lee J."/>
            <person name="Lee S.-C."/>
            <person name="Kwon J.-K."/>
            <person name="Lee H.-Y."/>
            <person name="Koo N."/>
            <person name="Hong Y."/>
            <person name="Kim R.W."/>
            <person name="Kang W.-H."/>
            <person name="Huh J.H."/>
            <person name="Kang B.-C."/>
            <person name="Yang T.-J."/>
            <person name="Lee Y.-H."/>
            <person name="Bennetzen J.L."/>
            <person name="Choi D."/>
        </authorList>
    </citation>
    <scope>NUCLEOTIDE SEQUENCE [LARGE SCALE GENOMIC DNA]</scope>
    <source>
        <strain evidence="7">cv. PBC81</strain>
    </source>
</reference>
<organism evidence="6 7">
    <name type="scientific">Capsicum baccatum</name>
    <name type="common">Peruvian pepper</name>
    <dbReference type="NCBI Taxonomy" id="33114"/>
    <lineage>
        <taxon>Eukaryota</taxon>
        <taxon>Viridiplantae</taxon>
        <taxon>Streptophyta</taxon>
        <taxon>Embryophyta</taxon>
        <taxon>Tracheophyta</taxon>
        <taxon>Spermatophyta</taxon>
        <taxon>Magnoliopsida</taxon>
        <taxon>eudicotyledons</taxon>
        <taxon>Gunneridae</taxon>
        <taxon>Pentapetalae</taxon>
        <taxon>asterids</taxon>
        <taxon>lamiids</taxon>
        <taxon>Solanales</taxon>
        <taxon>Solanaceae</taxon>
        <taxon>Solanoideae</taxon>
        <taxon>Capsiceae</taxon>
        <taxon>Capsicum</taxon>
    </lineage>
</organism>
<dbReference type="Proteomes" id="UP000224567">
    <property type="component" value="Unassembled WGS sequence"/>
</dbReference>
<evidence type="ECO:0000256" key="1">
    <source>
        <dbReference type="ARBA" id="ARBA00005234"/>
    </source>
</evidence>
<name>A0A2G2XMK5_CAPBA</name>
<dbReference type="GO" id="GO:0008234">
    <property type="term" value="F:cysteine-type peptidase activity"/>
    <property type="evidence" value="ECO:0007669"/>
    <property type="project" value="InterPro"/>
</dbReference>
<keyword evidence="2" id="KW-0645">Protease</keyword>
<dbReference type="OrthoDB" id="1291327at2759"/>
<dbReference type="Pfam" id="PF02902">
    <property type="entry name" value="Peptidase_C48"/>
    <property type="match status" value="1"/>
</dbReference>
<evidence type="ECO:0000256" key="4">
    <source>
        <dbReference type="SAM" id="MobiDB-lite"/>
    </source>
</evidence>
<dbReference type="Gene3D" id="3.40.395.10">
    <property type="entry name" value="Adenoviral Proteinase, Chain A"/>
    <property type="match status" value="1"/>
</dbReference>
<dbReference type="InterPro" id="IPR038765">
    <property type="entry name" value="Papain-like_cys_pep_sf"/>
</dbReference>
<protein>
    <recommendedName>
        <fullName evidence="5">Ubiquitin-like protease family profile domain-containing protein</fullName>
    </recommendedName>
</protein>
<dbReference type="PANTHER" id="PTHR33022">
    <property type="entry name" value="DUF1985 DOMAIN-CONTAINING PROTEIN"/>
    <property type="match status" value="1"/>
</dbReference>
<feature type="region of interest" description="Disordered" evidence="4">
    <location>
        <begin position="115"/>
        <end position="146"/>
    </location>
</feature>
<feature type="region of interest" description="Disordered" evidence="4">
    <location>
        <begin position="1"/>
        <end position="47"/>
    </location>
</feature>
<gene>
    <name evidence="6" type="ORF">CQW23_01088</name>
</gene>
<proteinExistence type="inferred from homology"/>
<comment type="caution">
    <text evidence="6">The sequence shown here is derived from an EMBL/GenBank/DDBJ whole genome shotgun (WGS) entry which is preliminary data.</text>
</comment>
<keyword evidence="3" id="KW-0378">Hydrolase</keyword>
<evidence type="ECO:0000313" key="7">
    <source>
        <dbReference type="Proteomes" id="UP000224567"/>
    </source>
</evidence>
<dbReference type="SUPFAM" id="SSF54001">
    <property type="entry name" value="Cysteine proteinases"/>
    <property type="match status" value="1"/>
</dbReference>
<dbReference type="GO" id="GO:0006508">
    <property type="term" value="P:proteolysis"/>
    <property type="evidence" value="ECO:0007669"/>
    <property type="project" value="UniProtKB-KW"/>
</dbReference>
<evidence type="ECO:0000259" key="5">
    <source>
        <dbReference type="Pfam" id="PF02902"/>
    </source>
</evidence>
<sequence length="146" mass="16653">MKRKALRKSSSPKPTKVQKSVKKRKSVEKGESSKIASPVSSDFESKEEKVEELDLFDVSFKDDLPQQPSGNLDCGLYMVTYAECLTFEEGVSYVDFDPDPLRTRYASHLWHYGSRKKEEKAQSDDEAPMRSPRKIGITEDTEVLEI</sequence>